<dbReference type="RefSeq" id="WP_367208681.1">
    <property type="nucleotide sequence ID" value="NZ_JBAGMF010000007.1"/>
</dbReference>
<accession>A0ABV3NCY4</accession>
<evidence type="ECO:0000313" key="2">
    <source>
        <dbReference type="Proteomes" id="UP001555100"/>
    </source>
</evidence>
<reference evidence="1 2" key="1">
    <citation type="submission" date="2024-01" db="EMBL/GenBank/DDBJ databases">
        <title>Genomic analysis and antimicrobial resistance profiles of Trueperella pyogenes isolated from domestic and wild animals.</title>
        <authorList>
            <person name="Magossi G."/>
            <person name="Gzyl K.E."/>
            <person name="Holman D.B."/>
            <person name="Amat S."/>
        </authorList>
    </citation>
    <scope>NUCLEOTIDE SEQUENCE [LARGE SCALE GENOMIC DNA]</scope>
    <source>
        <strain evidence="1 2">1494</strain>
    </source>
</reference>
<keyword evidence="2" id="KW-1185">Reference proteome</keyword>
<dbReference type="Proteomes" id="UP001555100">
    <property type="component" value="Unassembled WGS sequence"/>
</dbReference>
<gene>
    <name evidence="1" type="ORF">V3M73_08115</name>
</gene>
<protein>
    <submittedName>
        <fullName evidence="1">Uncharacterized protein</fullName>
    </submittedName>
</protein>
<name>A0ABV3NCY4_9ACTO</name>
<comment type="caution">
    <text evidence="1">The sequence shown here is derived from an EMBL/GenBank/DDBJ whole genome shotgun (WGS) entry which is preliminary data.</text>
</comment>
<organism evidence="1 2">
    <name type="scientific">Trueperella pyogenes</name>
    <dbReference type="NCBI Taxonomy" id="1661"/>
    <lineage>
        <taxon>Bacteria</taxon>
        <taxon>Bacillati</taxon>
        <taxon>Actinomycetota</taxon>
        <taxon>Actinomycetes</taxon>
        <taxon>Actinomycetales</taxon>
        <taxon>Actinomycetaceae</taxon>
        <taxon>Trueperella</taxon>
    </lineage>
</organism>
<proteinExistence type="predicted"/>
<sequence>MEGSKRHQLLTELGVSADAETTYIDMLLNVEQQHDPKHLAELEERQLIEFNDGKAYPLPASSLLNDRLTQMLARSDELKRAIRTVESMEEQNTSMCHVTTTSAQEISRWYSNFIANVKAELSYVDHPPFFNKAPVPVVYRQKLKEGITCRAIYAAQSLLEYDKLEQIRACVNSGEIARVILQTPFRMLIADHKEALLITPPPANPKCADCGYATRTSSRYCSQGSTCSGTEDLTSRLT</sequence>
<dbReference type="EMBL" id="JBAGNM010000008">
    <property type="protein sequence ID" value="MEW6954984.1"/>
    <property type="molecule type" value="Genomic_DNA"/>
</dbReference>
<evidence type="ECO:0000313" key="1">
    <source>
        <dbReference type="EMBL" id="MEW6954984.1"/>
    </source>
</evidence>